<accession>A0AAN8EL55</accession>
<evidence type="ECO:0000256" key="1">
    <source>
        <dbReference type="SAM" id="Phobius"/>
    </source>
</evidence>
<keyword evidence="1" id="KW-1133">Transmembrane helix</keyword>
<proteinExistence type="predicted"/>
<gene>
    <name evidence="2" type="ORF">OHC33_006906</name>
</gene>
<comment type="caution">
    <text evidence="2">The sequence shown here is derived from an EMBL/GenBank/DDBJ whole genome shotgun (WGS) entry which is preliminary data.</text>
</comment>
<name>A0AAN8EL55_9EURO</name>
<feature type="transmembrane region" description="Helical" evidence="1">
    <location>
        <begin position="64"/>
        <end position="82"/>
    </location>
</feature>
<dbReference type="InterPro" id="IPR021047">
    <property type="entry name" value="Mannosyltransferase_CMT1"/>
</dbReference>
<sequence>MDRSSKSDLLLDSTEPDAINSTFGLLSEDITFCSFPSYRAQARAFQRRTASAARSRTLCRLRNIFLFAAFTLVFTSVMNGVFRPSCQNPPQHYKELTTRAHSSSRPGRGNIAKEKVFIAANIIDEGLIRGQWGTSLLSLIDLLGEDNTFVSIYDNDSGEATSAALRELQLSMKCNSSVVTGDHLPLSSFPTTRLPNGEERVRRITYLAEIRNRLLRPLDSQYVTNSTEGFVSAAKTKLDKTLFLNDVYFDPVEAAQLLFSTNYHDGKARYRAACGIDFVHGVQMYDTFVVRDAEGYGSGLMVYPWFAPVGHGVSRKAVLGQTDAVPVRSCWGGMAAFDAALFQTRDASSPFTNTPDYSLLQFRSSEEPFWEASECCLIFADIEERCGLPDIAHGTGVFLNPYIRVAYSKTTWQWLPFFRRFERIFQYAQYIVSKVAYPRHGERRLHEAGDMVNQLVWQPSSHNTSQNAGRFIDVHRQATSGGFCGLQKMFVMEKDLQAANTGGTGRNWESVNVPADEN</sequence>
<dbReference type="Pfam" id="PF11735">
    <property type="entry name" value="CAP59_mtransfer"/>
    <property type="match status" value="1"/>
</dbReference>
<keyword evidence="1" id="KW-0472">Membrane</keyword>
<evidence type="ECO:0000313" key="3">
    <source>
        <dbReference type="Proteomes" id="UP001316803"/>
    </source>
</evidence>
<reference evidence="2 3" key="1">
    <citation type="submission" date="2022-12" db="EMBL/GenBank/DDBJ databases">
        <title>Genomic features and morphological characterization of a novel Knufia sp. strain isolated from spacecraft assembly facility.</title>
        <authorList>
            <person name="Teixeira M."/>
            <person name="Chander A.M."/>
            <person name="Stajich J.E."/>
            <person name="Venkateswaran K."/>
        </authorList>
    </citation>
    <scope>NUCLEOTIDE SEQUENCE [LARGE SCALE GENOMIC DNA]</scope>
    <source>
        <strain evidence="2 3">FJI-L2-BK-P2</strain>
    </source>
</reference>
<evidence type="ECO:0000313" key="2">
    <source>
        <dbReference type="EMBL" id="KAK5952020.1"/>
    </source>
</evidence>
<keyword evidence="1" id="KW-0812">Transmembrane</keyword>
<dbReference type="EMBL" id="JAKLMC020000017">
    <property type="protein sequence ID" value="KAK5952020.1"/>
    <property type="molecule type" value="Genomic_DNA"/>
</dbReference>
<protein>
    <submittedName>
        <fullName evidence="2">Uncharacterized protein</fullName>
    </submittedName>
</protein>
<dbReference type="Proteomes" id="UP001316803">
    <property type="component" value="Unassembled WGS sequence"/>
</dbReference>
<dbReference type="PANTHER" id="PTHR34144:SF8">
    <property type="entry name" value="GLYCOSYLTRANSFERASE FAMILY 69 PROTEIN"/>
    <property type="match status" value="1"/>
</dbReference>
<dbReference type="PANTHER" id="PTHR34144">
    <property type="entry name" value="CHROMOSOME 8, WHOLE GENOME SHOTGUN SEQUENCE"/>
    <property type="match status" value="1"/>
</dbReference>
<organism evidence="2 3">
    <name type="scientific">Knufia fluminis</name>
    <dbReference type="NCBI Taxonomy" id="191047"/>
    <lineage>
        <taxon>Eukaryota</taxon>
        <taxon>Fungi</taxon>
        <taxon>Dikarya</taxon>
        <taxon>Ascomycota</taxon>
        <taxon>Pezizomycotina</taxon>
        <taxon>Eurotiomycetes</taxon>
        <taxon>Chaetothyriomycetidae</taxon>
        <taxon>Chaetothyriales</taxon>
        <taxon>Trichomeriaceae</taxon>
        <taxon>Knufia</taxon>
    </lineage>
</organism>
<dbReference type="AlphaFoldDB" id="A0AAN8EL55"/>
<keyword evidence="3" id="KW-1185">Reference proteome</keyword>